<keyword evidence="2 6" id="KW-0645">Protease</keyword>
<evidence type="ECO:0000256" key="6">
    <source>
        <dbReference type="PROSITE-ProRule" id="PRU01240"/>
    </source>
</evidence>
<evidence type="ECO:0000256" key="4">
    <source>
        <dbReference type="ARBA" id="ARBA00022825"/>
    </source>
</evidence>
<dbReference type="InterPro" id="IPR000209">
    <property type="entry name" value="Peptidase_S8/S53_dom"/>
</dbReference>
<dbReference type="PANTHER" id="PTHR43399">
    <property type="entry name" value="SUBTILISIN-RELATED"/>
    <property type="match status" value="1"/>
</dbReference>
<proteinExistence type="inferred from homology"/>
<keyword evidence="4 6" id="KW-0720">Serine protease</keyword>
<dbReference type="Gene3D" id="2.60.120.1290">
    <property type="match status" value="1"/>
</dbReference>
<evidence type="ECO:0000256" key="3">
    <source>
        <dbReference type="ARBA" id="ARBA00022801"/>
    </source>
</evidence>
<evidence type="ECO:0000259" key="7">
    <source>
        <dbReference type="Pfam" id="PF00082"/>
    </source>
</evidence>
<dbReference type="PROSITE" id="PS00137">
    <property type="entry name" value="SUBTILASE_HIS"/>
    <property type="match status" value="1"/>
</dbReference>
<evidence type="ECO:0000313" key="8">
    <source>
        <dbReference type="EMBL" id="MBM6948490.1"/>
    </source>
</evidence>
<dbReference type="InterPro" id="IPR022398">
    <property type="entry name" value="Peptidase_S8_His-AS"/>
</dbReference>
<feature type="active site" description="Charge relay system" evidence="5 6">
    <location>
        <position position="499"/>
    </location>
</feature>
<dbReference type="EMBL" id="JACJKS010000008">
    <property type="protein sequence ID" value="MBM6948490.1"/>
    <property type="molecule type" value="Genomic_DNA"/>
</dbReference>
<gene>
    <name evidence="8" type="ORF">H6A20_07435</name>
</gene>
<accession>A0A939BGV6</accession>
<comment type="caution">
    <text evidence="8">The sequence shown here is derived from an EMBL/GenBank/DDBJ whole genome shotgun (WGS) entry which is preliminary data.</text>
</comment>
<reference evidence="8" key="2">
    <citation type="journal article" date="2021" name="Sci. Rep.">
        <title>The distribution of antibiotic resistance genes in chicken gut microbiota commensals.</title>
        <authorList>
            <person name="Juricova H."/>
            <person name="Matiasovicova J."/>
            <person name="Kubasova T."/>
            <person name="Cejkova D."/>
            <person name="Rychlik I."/>
        </authorList>
    </citation>
    <scope>NUCLEOTIDE SEQUENCE</scope>
    <source>
        <strain evidence="8">An582</strain>
    </source>
</reference>
<dbReference type="PROSITE" id="PS51892">
    <property type="entry name" value="SUBTILASE"/>
    <property type="match status" value="1"/>
</dbReference>
<dbReference type="GO" id="GO:0006508">
    <property type="term" value="P:proteolysis"/>
    <property type="evidence" value="ECO:0007669"/>
    <property type="project" value="UniProtKB-KW"/>
</dbReference>
<dbReference type="InterPro" id="IPR036852">
    <property type="entry name" value="Peptidase_S8/S53_dom_sf"/>
</dbReference>
<dbReference type="CDD" id="cd07478">
    <property type="entry name" value="Peptidases_S8_CspA-like"/>
    <property type="match status" value="1"/>
</dbReference>
<keyword evidence="3 6" id="KW-0378">Hydrolase</keyword>
<sequence length="568" mass="62400">MPDNRICRRRILSEEYRDFIVSSRRIPPDISVPEEQLCRQTTEAGYDVVYVEQSQAEPLEFGRFTYGSVPRCYALLDMAAMEQAGVTAVQNYPTLELMGEQVMIGFVDTGIDYTHPAFRNLDGSTRIEGLWDQTQQDGDPPEGLSYGTGYSREEIDRALASGDPYAVVPSRDEDGHGTYIASLAAGGAGEEEQFLGAAPEAVIAAVRLKGAKQYLREFYCIAPDAVCFQENDIMLGIRYLADLARKRDLPLVLCIALGSSLGGHNGTTPLSLTLEYYASSVNRGVVTGTGNEAAARHHYRGVLQDEEDRAEAEIRVGEHVQGFVAELWTDIPNILAVSLTSPSGEVVPRIPIVLDRSSQQQFVFEGTRVTVAYRLLVERNDSQLVFFRFTDPAPGLWKITVEPVQLAEGEFHIWLPVEEFLSGEVYFLRPDPDVTLTSPSAVRSAITAAFYNGAENSVAIHSGRGYTRNEIKKPDLAAPGVNVKGARPGGGYVVRSGSSAAVAVTAGAAALLMEWILGYTGSRGVDTLQLKNLLILGARKRPEDAYPNREWGYGMLDLYRTLERLRQI</sequence>
<feature type="domain" description="Peptidase S8/S53" evidence="7">
    <location>
        <begin position="99"/>
        <end position="212"/>
    </location>
</feature>
<dbReference type="InterPro" id="IPR015500">
    <property type="entry name" value="Peptidase_S8_subtilisin-rel"/>
</dbReference>
<reference evidence="8" key="1">
    <citation type="submission" date="2020-08" db="EMBL/GenBank/DDBJ databases">
        <authorList>
            <person name="Cejkova D."/>
            <person name="Kubasova T."/>
            <person name="Jahodarova E."/>
            <person name="Rychlik I."/>
        </authorList>
    </citation>
    <scope>NUCLEOTIDE SEQUENCE</scope>
    <source>
        <strain evidence="8">An582</strain>
    </source>
</reference>
<feature type="domain" description="Peptidase S8/S53" evidence="7">
    <location>
        <begin position="434"/>
        <end position="554"/>
    </location>
</feature>
<dbReference type="PIRSF" id="PIRSF037894">
    <property type="entry name" value="Subtilisin_rel_CspABC"/>
    <property type="match status" value="1"/>
</dbReference>
<feature type="active site" description="Charge relay system" evidence="5 6">
    <location>
        <position position="176"/>
    </location>
</feature>
<feature type="active site" description="Charge relay system" evidence="5 6">
    <location>
        <position position="108"/>
    </location>
</feature>
<dbReference type="InterPro" id="IPR017310">
    <property type="entry name" value="Pept_S8A_subtilisin_clostridia"/>
</dbReference>
<dbReference type="InterPro" id="IPR034045">
    <property type="entry name" value="Pep_S8_CspA-like"/>
</dbReference>
<evidence type="ECO:0000256" key="5">
    <source>
        <dbReference type="PIRSR" id="PIRSR615500-1"/>
    </source>
</evidence>
<dbReference type="PRINTS" id="PR00723">
    <property type="entry name" value="SUBTILISIN"/>
</dbReference>
<dbReference type="InterPro" id="IPR023827">
    <property type="entry name" value="Peptidase_S8_Asp-AS"/>
</dbReference>
<dbReference type="Proteomes" id="UP000705508">
    <property type="component" value="Unassembled WGS sequence"/>
</dbReference>
<dbReference type="PROSITE" id="PS00136">
    <property type="entry name" value="SUBTILASE_ASP"/>
    <property type="match status" value="1"/>
</dbReference>
<evidence type="ECO:0000256" key="1">
    <source>
        <dbReference type="ARBA" id="ARBA00011073"/>
    </source>
</evidence>
<dbReference type="InterPro" id="IPR051048">
    <property type="entry name" value="Peptidase_S8/S53_subtilisin"/>
</dbReference>
<name>A0A939BGV6_9CLOT</name>
<protein>
    <submittedName>
        <fullName evidence="8">S8 family peptidase</fullName>
    </submittedName>
</protein>
<evidence type="ECO:0000256" key="2">
    <source>
        <dbReference type="ARBA" id="ARBA00022670"/>
    </source>
</evidence>
<dbReference type="PANTHER" id="PTHR43399:SF4">
    <property type="entry name" value="CELL WALL-ASSOCIATED PROTEASE"/>
    <property type="match status" value="1"/>
</dbReference>
<dbReference type="GO" id="GO:0004252">
    <property type="term" value="F:serine-type endopeptidase activity"/>
    <property type="evidence" value="ECO:0007669"/>
    <property type="project" value="UniProtKB-UniRule"/>
</dbReference>
<dbReference type="Pfam" id="PF00082">
    <property type="entry name" value="Peptidase_S8"/>
    <property type="match status" value="2"/>
</dbReference>
<evidence type="ECO:0000313" key="9">
    <source>
        <dbReference type="Proteomes" id="UP000705508"/>
    </source>
</evidence>
<dbReference type="RefSeq" id="WP_204906505.1">
    <property type="nucleotide sequence ID" value="NZ_JACJKS010000008.1"/>
</dbReference>
<dbReference type="AlphaFoldDB" id="A0A939BGV6"/>
<comment type="similarity">
    <text evidence="1 6">Belongs to the peptidase S8 family.</text>
</comment>
<dbReference type="SUPFAM" id="SSF52743">
    <property type="entry name" value="Subtilisin-like"/>
    <property type="match status" value="1"/>
</dbReference>
<dbReference type="Gene3D" id="3.40.50.200">
    <property type="entry name" value="Peptidase S8/S53 domain"/>
    <property type="match status" value="1"/>
</dbReference>
<organism evidence="8 9">
    <name type="scientific">Mordavella massiliensis</name>
    <dbReference type="NCBI Taxonomy" id="1871024"/>
    <lineage>
        <taxon>Bacteria</taxon>
        <taxon>Bacillati</taxon>
        <taxon>Bacillota</taxon>
        <taxon>Clostridia</taxon>
        <taxon>Eubacteriales</taxon>
        <taxon>Clostridiaceae</taxon>
        <taxon>Mordavella</taxon>
    </lineage>
</organism>